<reference evidence="8 9" key="2">
    <citation type="submission" date="2020-08" db="EMBL/GenBank/DDBJ databases">
        <title>Stappia taiwanensis sp. nov., isolated from a coastal thermal spring.</title>
        <authorList>
            <person name="Kampfer P."/>
        </authorList>
    </citation>
    <scope>NUCLEOTIDE SEQUENCE [LARGE SCALE GENOMIC DNA]</scope>
    <source>
        <strain evidence="8 9">DSM 23284</strain>
    </source>
</reference>
<dbReference type="PANTHER" id="PTHR43840:SF15">
    <property type="entry name" value="MITOCHONDRIAL METAL TRANSPORTER 1-RELATED"/>
    <property type="match status" value="1"/>
</dbReference>
<dbReference type="RefSeq" id="WP_181759040.1">
    <property type="nucleotide sequence ID" value="NZ_BMCR01000004.1"/>
</dbReference>
<name>A0A838XVG8_9HYPH</name>
<dbReference type="AlphaFoldDB" id="A0A838XVG8"/>
<evidence type="ECO:0000256" key="3">
    <source>
        <dbReference type="ARBA" id="ARBA00022692"/>
    </source>
</evidence>
<dbReference type="Pfam" id="PF01545">
    <property type="entry name" value="Cation_efflux"/>
    <property type="match status" value="1"/>
</dbReference>
<dbReference type="Proteomes" id="UP000559404">
    <property type="component" value="Unassembled WGS sequence"/>
</dbReference>
<keyword evidence="4 6" id="KW-1133">Transmembrane helix</keyword>
<organism evidence="8 9">
    <name type="scientific">Stappia taiwanensis</name>
    <dbReference type="NCBI Taxonomy" id="992267"/>
    <lineage>
        <taxon>Bacteria</taxon>
        <taxon>Pseudomonadati</taxon>
        <taxon>Pseudomonadota</taxon>
        <taxon>Alphaproteobacteria</taxon>
        <taxon>Hyphomicrobiales</taxon>
        <taxon>Stappiaceae</taxon>
        <taxon>Stappia</taxon>
    </lineage>
</organism>
<proteinExistence type="predicted"/>
<dbReference type="InterPro" id="IPR058533">
    <property type="entry name" value="Cation_efflux_TM"/>
</dbReference>
<keyword evidence="2" id="KW-0813">Transport</keyword>
<dbReference type="EMBL" id="JACEON010000003">
    <property type="protein sequence ID" value="MBA4610840.1"/>
    <property type="molecule type" value="Genomic_DNA"/>
</dbReference>
<evidence type="ECO:0000256" key="1">
    <source>
        <dbReference type="ARBA" id="ARBA00004141"/>
    </source>
</evidence>
<evidence type="ECO:0000256" key="4">
    <source>
        <dbReference type="ARBA" id="ARBA00022989"/>
    </source>
</evidence>
<dbReference type="GO" id="GO:0015093">
    <property type="term" value="F:ferrous iron transmembrane transporter activity"/>
    <property type="evidence" value="ECO:0007669"/>
    <property type="project" value="TreeGrafter"/>
</dbReference>
<reference evidence="8 9" key="1">
    <citation type="submission" date="2020-07" db="EMBL/GenBank/DDBJ databases">
        <authorList>
            <person name="Li M."/>
        </authorList>
    </citation>
    <scope>NUCLEOTIDE SEQUENCE [LARGE SCALE GENOMIC DNA]</scope>
    <source>
        <strain evidence="8 9">DSM 23284</strain>
    </source>
</reference>
<feature type="transmembrane region" description="Helical" evidence="6">
    <location>
        <begin position="128"/>
        <end position="146"/>
    </location>
</feature>
<feature type="transmembrane region" description="Helical" evidence="6">
    <location>
        <begin position="86"/>
        <end position="108"/>
    </location>
</feature>
<dbReference type="GO" id="GO:0006882">
    <property type="term" value="P:intracellular zinc ion homeostasis"/>
    <property type="evidence" value="ECO:0007669"/>
    <property type="project" value="TreeGrafter"/>
</dbReference>
<comment type="caution">
    <text evidence="8">The sequence shown here is derived from an EMBL/GenBank/DDBJ whole genome shotgun (WGS) entry which is preliminary data.</text>
</comment>
<gene>
    <name evidence="8" type="ORF">H1W37_04205</name>
</gene>
<dbReference type="GO" id="GO:0005886">
    <property type="term" value="C:plasma membrane"/>
    <property type="evidence" value="ECO:0007669"/>
    <property type="project" value="TreeGrafter"/>
</dbReference>
<evidence type="ECO:0000256" key="5">
    <source>
        <dbReference type="ARBA" id="ARBA00023136"/>
    </source>
</evidence>
<feature type="domain" description="Cation efflux protein transmembrane" evidence="7">
    <location>
        <begin position="23"/>
        <end position="226"/>
    </location>
</feature>
<keyword evidence="9" id="KW-1185">Reference proteome</keyword>
<protein>
    <submittedName>
        <fullName evidence="8">Cation transporter</fullName>
    </submittedName>
</protein>
<evidence type="ECO:0000313" key="8">
    <source>
        <dbReference type="EMBL" id="MBA4610840.1"/>
    </source>
</evidence>
<evidence type="ECO:0000256" key="6">
    <source>
        <dbReference type="SAM" id="Phobius"/>
    </source>
</evidence>
<evidence type="ECO:0000259" key="7">
    <source>
        <dbReference type="Pfam" id="PF01545"/>
    </source>
</evidence>
<feature type="transmembrane region" description="Helical" evidence="6">
    <location>
        <begin position="194"/>
        <end position="213"/>
    </location>
</feature>
<keyword evidence="3 6" id="KW-0812">Transmembrane</keyword>
<evidence type="ECO:0000256" key="2">
    <source>
        <dbReference type="ARBA" id="ARBA00022448"/>
    </source>
</evidence>
<dbReference type="Gene3D" id="1.20.1510.10">
    <property type="entry name" value="Cation efflux protein transmembrane domain"/>
    <property type="match status" value="1"/>
</dbReference>
<sequence>MSADSHPPRSDMEIEARALAVGKWANLFMAVAGIVTALLSRSDAMLVDGLYSAVNFLSAIVAARIGLSIARPANRRRPWGYDFDEALYVTFRSMILIGILLFALFVSLSKIATYLTGGAVPTLVFGPIAIYAVTIVLICAGLAFSYHRAYVATGRRSAILQTESKAALIDGAISLGAGGALLSLPFLPGTALEPLIPIGDALIVVILVALIIWQPVKLFLRSLADLAGISAPPATVAAVARRTRAAALETGFRYLRCAVLRAGRSHYVAVYLDPQRPVTAAEIDAFQSRLRTALDEAIGSLRLEVVVTERRGPETKAASLLP</sequence>
<dbReference type="InterPro" id="IPR050291">
    <property type="entry name" value="CDF_Transporter"/>
</dbReference>
<comment type="subcellular location">
    <subcellularLocation>
        <location evidence="1">Membrane</location>
        <topology evidence="1">Multi-pass membrane protein</topology>
    </subcellularLocation>
</comment>
<dbReference type="PANTHER" id="PTHR43840">
    <property type="entry name" value="MITOCHONDRIAL METAL TRANSPORTER 1-RELATED"/>
    <property type="match status" value="1"/>
</dbReference>
<feature type="transmembrane region" description="Helical" evidence="6">
    <location>
        <begin position="167"/>
        <end position="188"/>
    </location>
</feature>
<dbReference type="GO" id="GO:0015341">
    <property type="term" value="F:zinc efflux antiporter activity"/>
    <property type="evidence" value="ECO:0007669"/>
    <property type="project" value="TreeGrafter"/>
</dbReference>
<evidence type="ECO:0000313" key="9">
    <source>
        <dbReference type="Proteomes" id="UP000559404"/>
    </source>
</evidence>
<keyword evidence="5 6" id="KW-0472">Membrane</keyword>
<accession>A0A838XVG8</accession>
<dbReference type="GO" id="GO:0015086">
    <property type="term" value="F:cadmium ion transmembrane transporter activity"/>
    <property type="evidence" value="ECO:0007669"/>
    <property type="project" value="TreeGrafter"/>
</dbReference>
<dbReference type="SUPFAM" id="SSF161111">
    <property type="entry name" value="Cation efflux protein transmembrane domain-like"/>
    <property type="match status" value="1"/>
</dbReference>
<dbReference type="InterPro" id="IPR027469">
    <property type="entry name" value="Cation_efflux_TMD_sf"/>
</dbReference>
<feature type="transmembrane region" description="Helical" evidence="6">
    <location>
        <begin position="45"/>
        <end position="65"/>
    </location>
</feature>
<feature type="transmembrane region" description="Helical" evidence="6">
    <location>
        <begin position="21"/>
        <end position="39"/>
    </location>
</feature>